<dbReference type="InterPro" id="IPR019956">
    <property type="entry name" value="Ubiquitin_dom"/>
</dbReference>
<comment type="pathway">
    <text evidence="1">Protein modification; protein ubiquitination.</text>
</comment>
<dbReference type="SMART" id="SM00213">
    <property type="entry name" value="UBQ"/>
    <property type="match status" value="1"/>
</dbReference>
<dbReference type="Pfam" id="PF22191">
    <property type="entry name" value="IBR_1"/>
    <property type="match status" value="1"/>
</dbReference>
<name>A0ABR2L3Z3_9EUKA</name>
<evidence type="ECO:0000259" key="10">
    <source>
        <dbReference type="PROSITE" id="PS51873"/>
    </source>
</evidence>
<reference evidence="11 12" key="1">
    <citation type="submission" date="2024-04" db="EMBL/GenBank/DDBJ databases">
        <title>Tritrichomonas musculus Genome.</title>
        <authorList>
            <person name="Alves-Ferreira E."/>
            <person name="Grigg M."/>
            <person name="Lorenzi H."/>
            <person name="Galac M."/>
        </authorList>
    </citation>
    <scope>NUCLEOTIDE SEQUENCE [LARGE SCALE GENOMIC DNA]</scope>
    <source>
        <strain evidence="11 12">EAF2021</strain>
    </source>
</reference>
<dbReference type="SUPFAM" id="SSF57850">
    <property type="entry name" value="RING/U-box"/>
    <property type="match status" value="1"/>
</dbReference>
<keyword evidence="8" id="KW-0862">Zinc</keyword>
<comment type="caution">
    <text evidence="11">The sequence shown here is derived from an EMBL/GenBank/DDBJ whole genome shotgun (WGS) entry which is preliminary data.</text>
</comment>
<evidence type="ECO:0000256" key="8">
    <source>
        <dbReference type="ARBA" id="ARBA00022833"/>
    </source>
</evidence>
<dbReference type="PROSITE" id="PS51873">
    <property type="entry name" value="TRIAD"/>
    <property type="match status" value="1"/>
</dbReference>
<keyword evidence="6" id="KW-0863">Zinc-finger</keyword>
<dbReference type="Gene3D" id="1.20.120.1750">
    <property type="match status" value="1"/>
</dbReference>
<dbReference type="InterPro" id="IPR044066">
    <property type="entry name" value="TRIAD_supradom"/>
</dbReference>
<accession>A0ABR2L3Z3</accession>
<evidence type="ECO:0000256" key="5">
    <source>
        <dbReference type="ARBA" id="ARBA00022737"/>
    </source>
</evidence>
<dbReference type="InterPro" id="IPR050158">
    <property type="entry name" value="Ubiquitin_ubiquitin-like"/>
</dbReference>
<gene>
    <name evidence="11" type="ORF">M9Y10_000343</name>
</gene>
<dbReference type="PANTHER" id="PTHR10666">
    <property type="entry name" value="UBIQUITIN"/>
    <property type="match status" value="1"/>
</dbReference>
<keyword evidence="3" id="KW-0808">Transferase</keyword>
<evidence type="ECO:0000256" key="7">
    <source>
        <dbReference type="ARBA" id="ARBA00022786"/>
    </source>
</evidence>
<keyword evidence="7" id="KW-0833">Ubl conjugation pathway</keyword>
<dbReference type="PRINTS" id="PR00348">
    <property type="entry name" value="UBIQUITIN"/>
</dbReference>
<dbReference type="Proteomes" id="UP001470230">
    <property type="component" value="Unassembled WGS sequence"/>
</dbReference>
<evidence type="ECO:0000259" key="9">
    <source>
        <dbReference type="PROSITE" id="PS50053"/>
    </source>
</evidence>
<dbReference type="PROSITE" id="PS50053">
    <property type="entry name" value="UBIQUITIN_2"/>
    <property type="match status" value="1"/>
</dbReference>
<sequence>MSTEYQVCPQCKAHIKKKGGCNHMVCSTCETQFCYLCGSRWEGHTENSEECKRIREEKKREAEKIEDKPKVETSDYQVFIKNINNRNIEVSVSPNDSVEHLKEKIKEKIDDVNIESLRLIYGGKQLENGNLLSDYSIQRGSTIYSLLHLR</sequence>
<proteinExistence type="predicted"/>
<dbReference type="InterPro" id="IPR000626">
    <property type="entry name" value="Ubiquitin-like_dom"/>
</dbReference>
<feature type="domain" description="Ubiquitin-like" evidence="9">
    <location>
        <begin position="76"/>
        <end position="150"/>
    </location>
</feature>
<feature type="domain" description="RING-type" evidence="10">
    <location>
        <begin position="1"/>
        <end position="55"/>
    </location>
</feature>
<keyword evidence="4" id="KW-0479">Metal-binding</keyword>
<dbReference type="InterPro" id="IPR029071">
    <property type="entry name" value="Ubiquitin-like_domsf"/>
</dbReference>
<evidence type="ECO:0000256" key="2">
    <source>
        <dbReference type="ARBA" id="ARBA00022553"/>
    </source>
</evidence>
<keyword evidence="2" id="KW-0597">Phosphoprotein</keyword>
<organism evidence="11 12">
    <name type="scientific">Tritrichomonas musculus</name>
    <dbReference type="NCBI Taxonomy" id="1915356"/>
    <lineage>
        <taxon>Eukaryota</taxon>
        <taxon>Metamonada</taxon>
        <taxon>Parabasalia</taxon>
        <taxon>Tritrichomonadida</taxon>
        <taxon>Tritrichomonadidae</taxon>
        <taxon>Tritrichomonas</taxon>
    </lineage>
</organism>
<evidence type="ECO:0000256" key="4">
    <source>
        <dbReference type="ARBA" id="ARBA00022723"/>
    </source>
</evidence>
<evidence type="ECO:0000313" key="12">
    <source>
        <dbReference type="Proteomes" id="UP001470230"/>
    </source>
</evidence>
<evidence type="ECO:0000256" key="1">
    <source>
        <dbReference type="ARBA" id="ARBA00004906"/>
    </source>
</evidence>
<evidence type="ECO:0000256" key="3">
    <source>
        <dbReference type="ARBA" id="ARBA00022679"/>
    </source>
</evidence>
<evidence type="ECO:0000256" key="6">
    <source>
        <dbReference type="ARBA" id="ARBA00022771"/>
    </source>
</evidence>
<keyword evidence="12" id="KW-1185">Reference proteome</keyword>
<dbReference type="EMBL" id="JAPFFF010000001">
    <property type="protein sequence ID" value="KAK8898079.1"/>
    <property type="molecule type" value="Genomic_DNA"/>
</dbReference>
<protein>
    <submittedName>
        <fullName evidence="11">Uncharacterized protein</fullName>
    </submittedName>
</protein>
<dbReference type="SUPFAM" id="SSF54236">
    <property type="entry name" value="Ubiquitin-like"/>
    <property type="match status" value="1"/>
</dbReference>
<dbReference type="Pfam" id="PF00240">
    <property type="entry name" value="ubiquitin"/>
    <property type="match status" value="1"/>
</dbReference>
<evidence type="ECO:0000313" key="11">
    <source>
        <dbReference type="EMBL" id="KAK8898079.1"/>
    </source>
</evidence>
<keyword evidence="5" id="KW-0677">Repeat</keyword>